<name>H0F848_9BURK</name>
<comment type="caution">
    <text evidence="1">The sequence shown here is derived from an EMBL/GenBank/DDBJ whole genome shotgun (WGS) entry which is preliminary data.</text>
</comment>
<gene>
    <name evidence="1" type="ORF">KYC_14732</name>
</gene>
<sequence>MRSFDMSFAALQNIACMFDCFFQLQYDFVFAQIKGLIKHKLYFTAQRSNYVVVFAVNKGLKLPAGVA</sequence>
<reference evidence="1 2" key="1">
    <citation type="journal article" date="2012" name="J. Bacteriol.">
        <title>Genome sequence of the highly efficient arsenite-oxidizing bacterium Achromobacter arsenitoxydans SY8.</title>
        <authorList>
            <person name="Li X."/>
            <person name="Hu Y."/>
            <person name="Gong J."/>
            <person name="Lin Y."/>
            <person name="Johnstone L."/>
            <person name="Rensing C."/>
            <person name="Wang G."/>
        </authorList>
    </citation>
    <scope>NUCLEOTIDE SEQUENCE [LARGE SCALE GENOMIC DNA]</scope>
    <source>
        <strain evidence="1 2">SY8</strain>
    </source>
</reference>
<evidence type="ECO:0000313" key="2">
    <source>
        <dbReference type="Proteomes" id="UP000003113"/>
    </source>
</evidence>
<organism evidence="1 2">
    <name type="scientific">Achromobacter arsenitoxydans SY8</name>
    <dbReference type="NCBI Taxonomy" id="477184"/>
    <lineage>
        <taxon>Bacteria</taxon>
        <taxon>Pseudomonadati</taxon>
        <taxon>Pseudomonadota</taxon>
        <taxon>Betaproteobacteria</taxon>
        <taxon>Burkholderiales</taxon>
        <taxon>Alcaligenaceae</taxon>
        <taxon>Achromobacter</taxon>
    </lineage>
</organism>
<keyword evidence="2" id="KW-1185">Reference proteome</keyword>
<protein>
    <submittedName>
        <fullName evidence="1">Uncharacterized protein</fullName>
    </submittedName>
</protein>
<evidence type="ECO:0000313" key="1">
    <source>
        <dbReference type="EMBL" id="EHK65481.1"/>
    </source>
</evidence>
<dbReference type="Proteomes" id="UP000003113">
    <property type="component" value="Unassembled WGS sequence"/>
</dbReference>
<dbReference type="AlphaFoldDB" id="H0F848"/>
<proteinExistence type="predicted"/>
<dbReference type="EMBL" id="AGUF01000052">
    <property type="protein sequence ID" value="EHK65481.1"/>
    <property type="molecule type" value="Genomic_DNA"/>
</dbReference>
<accession>H0F848</accession>